<dbReference type="Pfam" id="PF19051">
    <property type="entry name" value="GFO_IDH_MocA_C2"/>
    <property type="match status" value="1"/>
</dbReference>
<reference evidence="2" key="1">
    <citation type="journal article" date="2014" name="Front. Microbiol.">
        <title>High frequency of phylogenetically diverse reductive dehalogenase-homologous genes in deep subseafloor sedimentary metagenomes.</title>
        <authorList>
            <person name="Kawai M."/>
            <person name="Futagami T."/>
            <person name="Toyoda A."/>
            <person name="Takaki Y."/>
            <person name="Nishi S."/>
            <person name="Hori S."/>
            <person name="Arai W."/>
            <person name="Tsubouchi T."/>
            <person name="Morono Y."/>
            <person name="Uchiyama I."/>
            <person name="Ito T."/>
            <person name="Fujiyama A."/>
            <person name="Inagaki F."/>
            <person name="Takami H."/>
        </authorList>
    </citation>
    <scope>NUCLEOTIDE SEQUENCE</scope>
    <source>
        <strain evidence="2">Expedition CK06-06</strain>
    </source>
</reference>
<name>X1RRZ3_9ZZZZ</name>
<dbReference type="InterPro" id="IPR043906">
    <property type="entry name" value="Gfo/Idh/MocA_OxRdtase_bact_C"/>
</dbReference>
<evidence type="ECO:0000313" key="2">
    <source>
        <dbReference type="EMBL" id="GAI58294.1"/>
    </source>
</evidence>
<gene>
    <name evidence="2" type="ORF">S06H3_59026</name>
</gene>
<dbReference type="AlphaFoldDB" id="X1RRZ3"/>
<proteinExistence type="predicted"/>
<accession>X1RRZ3</accession>
<sequence length="135" mass="15341">VDNWSMVKEVYKAVPATARLAGNFGGIFVGERGWVTSMTGGGPVEGGPEKLFEKMKRTRQVNIGHHANWFECIRTRQQPSCDEEIGHRSASLGHLTIIAYKLQRSLRWDPAREEFLGDEAANRLLFRAMRSPWRL</sequence>
<feature type="non-terminal residue" evidence="2">
    <location>
        <position position="1"/>
    </location>
</feature>
<protein>
    <recommendedName>
        <fullName evidence="1">Gfo/Idh/MocA-like oxidoreductase bacterial type C-terminal domain-containing protein</fullName>
    </recommendedName>
</protein>
<organism evidence="2">
    <name type="scientific">marine sediment metagenome</name>
    <dbReference type="NCBI Taxonomy" id="412755"/>
    <lineage>
        <taxon>unclassified sequences</taxon>
        <taxon>metagenomes</taxon>
        <taxon>ecological metagenomes</taxon>
    </lineage>
</organism>
<evidence type="ECO:0000259" key="1">
    <source>
        <dbReference type="Pfam" id="PF19051"/>
    </source>
</evidence>
<comment type="caution">
    <text evidence="2">The sequence shown here is derived from an EMBL/GenBank/DDBJ whole genome shotgun (WGS) entry which is preliminary data.</text>
</comment>
<feature type="domain" description="Gfo/Idh/MocA-like oxidoreductase bacterial type C-terminal" evidence="1">
    <location>
        <begin position="66"/>
        <end position="134"/>
    </location>
</feature>
<dbReference type="EMBL" id="BARV01038288">
    <property type="protein sequence ID" value="GAI58294.1"/>
    <property type="molecule type" value="Genomic_DNA"/>
</dbReference>